<evidence type="ECO:0000313" key="2">
    <source>
        <dbReference type="EMBL" id="MED6110560.1"/>
    </source>
</evidence>
<gene>
    <name evidence="2" type="ORF">PIB30_044194</name>
</gene>
<organism evidence="2 3">
    <name type="scientific">Stylosanthes scabra</name>
    <dbReference type="NCBI Taxonomy" id="79078"/>
    <lineage>
        <taxon>Eukaryota</taxon>
        <taxon>Viridiplantae</taxon>
        <taxon>Streptophyta</taxon>
        <taxon>Embryophyta</taxon>
        <taxon>Tracheophyta</taxon>
        <taxon>Spermatophyta</taxon>
        <taxon>Magnoliopsida</taxon>
        <taxon>eudicotyledons</taxon>
        <taxon>Gunneridae</taxon>
        <taxon>Pentapetalae</taxon>
        <taxon>rosids</taxon>
        <taxon>fabids</taxon>
        <taxon>Fabales</taxon>
        <taxon>Fabaceae</taxon>
        <taxon>Papilionoideae</taxon>
        <taxon>50 kb inversion clade</taxon>
        <taxon>dalbergioids sensu lato</taxon>
        <taxon>Dalbergieae</taxon>
        <taxon>Pterocarpus clade</taxon>
        <taxon>Stylosanthes</taxon>
    </lineage>
</organism>
<keyword evidence="3" id="KW-1185">Reference proteome</keyword>
<sequence length="130" mass="13879">MACVQKKAKANPKLGSVKHDPPPHTGSKPKIQGKRELDREGDNNAAPPTGFKGDAPRSNATGATHPPSGGDVVPSKDATHPLMPWTASKHKRPRSSSLQNSPIDDENEPPKSKPTEFLHGDGGRIEVHSF</sequence>
<dbReference type="Proteomes" id="UP001341840">
    <property type="component" value="Unassembled WGS sequence"/>
</dbReference>
<proteinExistence type="predicted"/>
<feature type="compositionally biased region" description="Basic and acidic residues" evidence="1">
    <location>
        <begin position="33"/>
        <end position="42"/>
    </location>
</feature>
<feature type="compositionally biased region" description="Basic residues" evidence="1">
    <location>
        <begin position="1"/>
        <end position="10"/>
    </location>
</feature>
<accession>A0ABU6QF56</accession>
<feature type="compositionally biased region" description="Basic and acidic residues" evidence="1">
    <location>
        <begin position="108"/>
        <end position="130"/>
    </location>
</feature>
<feature type="region of interest" description="Disordered" evidence="1">
    <location>
        <begin position="1"/>
        <end position="130"/>
    </location>
</feature>
<name>A0ABU6QF56_9FABA</name>
<evidence type="ECO:0000256" key="1">
    <source>
        <dbReference type="SAM" id="MobiDB-lite"/>
    </source>
</evidence>
<comment type="caution">
    <text evidence="2">The sequence shown here is derived from an EMBL/GenBank/DDBJ whole genome shotgun (WGS) entry which is preliminary data.</text>
</comment>
<protein>
    <submittedName>
        <fullName evidence="2">Uncharacterized protein</fullName>
    </submittedName>
</protein>
<dbReference type="EMBL" id="JASCZI010000262">
    <property type="protein sequence ID" value="MED6110560.1"/>
    <property type="molecule type" value="Genomic_DNA"/>
</dbReference>
<evidence type="ECO:0000313" key="3">
    <source>
        <dbReference type="Proteomes" id="UP001341840"/>
    </source>
</evidence>
<reference evidence="2 3" key="1">
    <citation type="journal article" date="2023" name="Plants (Basel)">
        <title>Bridging the Gap: Combining Genomics and Transcriptomics Approaches to Understand Stylosanthes scabra, an Orphan Legume from the Brazilian Caatinga.</title>
        <authorList>
            <person name="Ferreira-Neto J.R.C."/>
            <person name="da Silva M.D."/>
            <person name="Binneck E."/>
            <person name="de Melo N.F."/>
            <person name="da Silva R.H."/>
            <person name="de Melo A.L.T.M."/>
            <person name="Pandolfi V."/>
            <person name="Bustamante F.O."/>
            <person name="Brasileiro-Vidal A.C."/>
            <person name="Benko-Iseppon A.M."/>
        </authorList>
    </citation>
    <scope>NUCLEOTIDE SEQUENCE [LARGE SCALE GENOMIC DNA]</scope>
    <source>
        <tissue evidence="2">Leaves</tissue>
    </source>
</reference>